<dbReference type="InterPro" id="IPR036047">
    <property type="entry name" value="F-box-like_dom_sf"/>
</dbReference>
<dbReference type="SUPFAM" id="SSF81383">
    <property type="entry name" value="F-box domain"/>
    <property type="match status" value="1"/>
</dbReference>
<dbReference type="EMBL" id="VXIS01000293">
    <property type="protein sequence ID" value="KAA8895015.1"/>
    <property type="molecule type" value="Genomic_DNA"/>
</dbReference>
<dbReference type="Gene3D" id="1.20.1280.50">
    <property type="match status" value="1"/>
</dbReference>
<name>A0A5J5EH32_9PEZI</name>
<dbReference type="OrthoDB" id="722566at2759"/>
<dbReference type="InterPro" id="IPR001810">
    <property type="entry name" value="F-box_dom"/>
</dbReference>
<dbReference type="InterPro" id="IPR001611">
    <property type="entry name" value="Leu-rich_rpt"/>
</dbReference>
<feature type="compositionally biased region" description="Basic and acidic residues" evidence="1">
    <location>
        <begin position="70"/>
        <end position="88"/>
    </location>
</feature>
<keyword evidence="4" id="KW-1185">Reference proteome</keyword>
<organism evidence="3 4">
    <name type="scientific">Sphaerosporella brunnea</name>
    <dbReference type="NCBI Taxonomy" id="1250544"/>
    <lineage>
        <taxon>Eukaryota</taxon>
        <taxon>Fungi</taxon>
        <taxon>Dikarya</taxon>
        <taxon>Ascomycota</taxon>
        <taxon>Pezizomycotina</taxon>
        <taxon>Pezizomycetes</taxon>
        <taxon>Pezizales</taxon>
        <taxon>Pyronemataceae</taxon>
        <taxon>Sphaerosporella</taxon>
    </lineage>
</organism>
<dbReference type="PANTHER" id="PTHR31639:SF256">
    <property type="entry name" value="OS07G0242900 PROTEIN"/>
    <property type="match status" value="1"/>
</dbReference>
<dbReference type="PANTHER" id="PTHR31639">
    <property type="entry name" value="F-BOX PROTEIN-LIKE"/>
    <property type="match status" value="1"/>
</dbReference>
<evidence type="ECO:0000259" key="2">
    <source>
        <dbReference type="PROSITE" id="PS50181"/>
    </source>
</evidence>
<reference evidence="3 4" key="1">
    <citation type="submission" date="2019-09" db="EMBL/GenBank/DDBJ databases">
        <title>Draft genome of the ectomycorrhizal ascomycete Sphaerosporella brunnea.</title>
        <authorList>
            <consortium name="DOE Joint Genome Institute"/>
            <person name="Benucci G.M."/>
            <person name="Marozzi G."/>
            <person name="Antonielli L."/>
            <person name="Sanchez S."/>
            <person name="Marco P."/>
            <person name="Wang X."/>
            <person name="Falini L.B."/>
            <person name="Barry K."/>
            <person name="Haridas S."/>
            <person name="Lipzen A."/>
            <person name="Labutti K."/>
            <person name="Grigoriev I.V."/>
            <person name="Murat C."/>
            <person name="Martin F."/>
            <person name="Albertini E."/>
            <person name="Donnini D."/>
            <person name="Bonito G."/>
        </authorList>
    </citation>
    <scope>NUCLEOTIDE SEQUENCE [LARGE SCALE GENOMIC DNA]</scope>
    <source>
        <strain evidence="3 4">Sb_GMNB300</strain>
    </source>
</reference>
<evidence type="ECO:0000256" key="1">
    <source>
        <dbReference type="SAM" id="MobiDB-lite"/>
    </source>
</evidence>
<dbReference type="InParanoid" id="A0A5J5EH32"/>
<dbReference type="AlphaFoldDB" id="A0A5J5EH32"/>
<dbReference type="Gene3D" id="3.80.10.10">
    <property type="entry name" value="Ribonuclease Inhibitor"/>
    <property type="match status" value="1"/>
</dbReference>
<feature type="domain" description="F-box" evidence="2">
    <location>
        <begin position="97"/>
        <end position="143"/>
    </location>
</feature>
<dbReference type="Pfam" id="PF13516">
    <property type="entry name" value="LRR_6"/>
    <property type="match status" value="1"/>
</dbReference>
<feature type="region of interest" description="Disordered" evidence="1">
    <location>
        <begin position="44"/>
        <end position="99"/>
    </location>
</feature>
<dbReference type="SMART" id="SM00256">
    <property type="entry name" value="FBOX"/>
    <property type="match status" value="1"/>
</dbReference>
<dbReference type="SUPFAM" id="SSF52047">
    <property type="entry name" value="RNI-like"/>
    <property type="match status" value="1"/>
</dbReference>
<feature type="region of interest" description="Disordered" evidence="1">
    <location>
        <begin position="397"/>
        <end position="425"/>
    </location>
</feature>
<feature type="compositionally biased region" description="Pro residues" evidence="1">
    <location>
        <begin position="410"/>
        <end position="425"/>
    </location>
</feature>
<evidence type="ECO:0000313" key="4">
    <source>
        <dbReference type="Proteomes" id="UP000326924"/>
    </source>
</evidence>
<gene>
    <name evidence="3" type="ORF">FN846DRAFT_364343</name>
</gene>
<dbReference type="Proteomes" id="UP000326924">
    <property type="component" value="Unassembled WGS sequence"/>
</dbReference>
<dbReference type="InterPro" id="IPR032675">
    <property type="entry name" value="LRR_dom_sf"/>
</dbReference>
<dbReference type="PROSITE" id="PS50181">
    <property type="entry name" value="FBOX"/>
    <property type="match status" value="1"/>
</dbReference>
<sequence>MSRTISRQNEAIRTLGEMTEVLKRETGVSVEGIIVDTTNTEMISRPLKRERRASDVGGGGGCGDGDDDDKSGVVERKRQDNRKGKEVMVDPPPPPPSNLFRNLPTEIFLRILSHLTPHELVQSASCSREWYYIASDPLLWRILDLSALDSKLFNPKTATTLTQRLRSCRSFTLNKPQNLTQDHVTALLHFLSASPVLEQLHLQSLGSLLNSHSLEHHFRMSQSRCLMHVDLSHSPVTTPAVVALMDRHRGTLRSLDLSHTAIGDGTLRAVSQAKALHTLEISFCTSVSRTSIRNFLCKRFPGCIVTLSLRGLRDVKITWLYDLMKLPTSGNLKVLNVEGCERLTLGDLRELQEAFQGRIEIRHDAHARPGDDSVWGYRRYIEFLSTDPSLPERLGEEKLKAMESSSSSSCPPPLPSTPLPSLPPS</sequence>
<evidence type="ECO:0000313" key="3">
    <source>
        <dbReference type="EMBL" id="KAA8895015.1"/>
    </source>
</evidence>
<protein>
    <recommendedName>
        <fullName evidence="2">F-box domain-containing protein</fullName>
    </recommendedName>
</protein>
<dbReference type="Pfam" id="PF12937">
    <property type="entry name" value="F-box-like"/>
    <property type="match status" value="1"/>
</dbReference>
<proteinExistence type="predicted"/>
<accession>A0A5J5EH32</accession>
<comment type="caution">
    <text evidence="3">The sequence shown here is derived from an EMBL/GenBank/DDBJ whole genome shotgun (WGS) entry which is preliminary data.</text>
</comment>